<dbReference type="Pfam" id="PF03734">
    <property type="entry name" value="YkuD"/>
    <property type="match status" value="1"/>
</dbReference>
<dbReference type="InterPro" id="IPR005490">
    <property type="entry name" value="LD_TPept_cat_dom"/>
</dbReference>
<dbReference type="Proteomes" id="UP000199468">
    <property type="component" value="Unassembled WGS sequence"/>
</dbReference>
<proteinExistence type="predicted"/>
<name>A0ABY0PD64_9HYPH</name>
<evidence type="ECO:0000259" key="1">
    <source>
        <dbReference type="Pfam" id="PF03734"/>
    </source>
</evidence>
<accession>A0ABY0PD64</accession>
<dbReference type="EMBL" id="FNBZ01000014">
    <property type="protein sequence ID" value="SDH75344.1"/>
    <property type="molecule type" value="Genomic_DNA"/>
</dbReference>
<dbReference type="RefSeq" id="WP_244512148.1">
    <property type="nucleotide sequence ID" value="NZ_FNBZ01000014.1"/>
</dbReference>
<evidence type="ECO:0000313" key="2">
    <source>
        <dbReference type="EMBL" id="SDH75344.1"/>
    </source>
</evidence>
<reference evidence="2 3" key="1">
    <citation type="submission" date="2016-10" db="EMBL/GenBank/DDBJ databases">
        <authorList>
            <person name="Varghese N."/>
            <person name="Submissions S."/>
        </authorList>
    </citation>
    <scope>NUCLEOTIDE SEQUENCE [LARGE SCALE GENOMIC DNA]</scope>
    <source>
        <strain evidence="2 3">DSM 26672</strain>
    </source>
</reference>
<protein>
    <submittedName>
        <fullName evidence="2">L,D-peptidoglycan transpeptidase YkuD, ErfK/YbiS/YcfS/YnhG family</fullName>
    </submittedName>
</protein>
<comment type="caution">
    <text evidence="2">The sequence shown here is derived from an EMBL/GenBank/DDBJ whole genome shotgun (WGS) entry which is preliminary data.</text>
</comment>
<gene>
    <name evidence="2" type="ORF">SAMN05421844_1147</name>
</gene>
<keyword evidence="3" id="KW-1185">Reference proteome</keyword>
<evidence type="ECO:0000313" key="3">
    <source>
        <dbReference type="Proteomes" id="UP000199468"/>
    </source>
</evidence>
<dbReference type="PANTHER" id="PTHR38589">
    <property type="entry name" value="BLR0621 PROTEIN"/>
    <property type="match status" value="1"/>
</dbReference>
<feature type="domain" description="L,D-TPase catalytic" evidence="1">
    <location>
        <begin position="41"/>
        <end position="170"/>
    </location>
</feature>
<organism evidence="2 3">
    <name type="scientific">Bosea robiniae</name>
    <dbReference type="NCBI Taxonomy" id="1036780"/>
    <lineage>
        <taxon>Bacteria</taxon>
        <taxon>Pseudomonadati</taxon>
        <taxon>Pseudomonadota</taxon>
        <taxon>Alphaproteobacteria</taxon>
        <taxon>Hyphomicrobiales</taxon>
        <taxon>Boseaceae</taxon>
        <taxon>Bosea</taxon>
    </lineage>
</organism>
<sequence>MRNRSNHTAAPHGGPRNLTSLRVFASVHDRRKGFLVAGSAVFPCALGRSGIATTKREGDGHTPRTNLPLRRVFYRADRLARPRTLLLLKRIGPRDAWCDDQKDRRYNRLIDRPPGEAEERLQREDHLYDVIVELGWNDRPVQRGRGSAIFWHLARAGFTPTAGCVAVEGHVFAKLLPRLARHCRILVR</sequence>
<dbReference type="PANTHER" id="PTHR38589:SF1">
    <property type="entry name" value="BLR0621 PROTEIN"/>
    <property type="match status" value="1"/>
</dbReference>